<dbReference type="EMBL" id="JADGKB010000049">
    <property type="protein sequence ID" value="KAJ3256553.1"/>
    <property type="molecule type" value="Genomic_DNA"/>
</dbReference>
<feature type="transmembrane region" description="Helical" evidence="1">
    <location>
        <begin position="12"/>
        <end position="33"/>
    </location>
</feature>
<dbReference type="Proteomes" id="UP001210925">
    <property type="component" value="Unassembled WGS sequence"/>
</dbReference>
<proteinExistence type="predicted"/>
<dbReference type="InterPro" id="IPR006680">
    <property type="entry name" value="Amidohydro-rel"/>
</dbReference>
<dbReference type="GO" id="GO:0005737">
    <property type="term" value="C:cytoplasm"/>
    <property type="evidence" value="ECO:0007669"/>
    <property type="project" value="TreeGrafter"/>
</dbReference>
<dbReference type="InterPro" id="IPR032466">
    <property type="entry name" value="Metal_Hydrolase"/>
</dbReference>
<dbReference type="GO" id="GO:0004038">
    <property type="term" value="F:allantoinase activity"/>
    <property type="evidence" value="ECO:0007669"/>
    <property type="project" value="TreeGrafter"/>
</dbReference>
<keyword evidence="4" id="KW-1185">Reference proteome</keyword>
<dbReference type="PANTHER" id="PTHR43668:SF5">
    <property type="entry name" value="AMIDOHYDROLASE 3 DOMAIN-CONTAINING PROTEIN"/>
    <property type="match status" value="1"/>
</dbReference>
<evidence type="ECO:0000259" key="2">
    <source>
        <dbReference type="Pfam" id="PF01979"/>
    </source>
</evidence>
<evidence type="ECO:0000313" key="4">
    <source>
        <dbReference type="Proteomes" id="UP001210925"/>
    </source>
</evidence>
<dbReference type="PANTHER" id="PTHR43668">
    <property type="entry name" value="ALLANTOINASE"/>
    <property type="match status" value="1"/>
</dbReference>
<dbReference type="Pfam" id="PF01979">
    <property type="entry name" value="Amidohydro_1"/>
    <property type="match status" value="1"/>
</dbReference>
<keyword evidence="1" id="KW-0472">Membrane</keyword>
<accession>A0AAD5Y5B0</accession>
<dbReference type="GO" id="GO:0006145">
    <property type="term" value="P:purine nucleobase catabolic process"/>
    <property type="evidence" value="ECO:0007669"/>
    <property type="project" value="TreeGrafter"/>
</dbReference>
<gene>
    <name evidence="3" type="ORF">HK103_005296</name>
</gene>
<organism evidence="3 4">
    <name type="scientific">Boothiomyces macroporosus</name>
    <dbReference type="NCBI Taxonomy" id="261099"/>
    <lineage>
        <taxon>Eukaryota</taxon>
        <taxon>Fungi</taxon>
        <taxon>Fungi incertae sedis</taxon>
        <taxon>Chytridiomycota</taxon>
        <taxon>Chytridiomycota incertae sedis</taxon>
        <taxon>Chytridiomycetes</taxon>
        <taxon>Rhizophydiales</taxon>
        <taxon>Terramycetaceae</taxon>
        <taxon>Boothiomyces</taxon>
    </lineage>
</organism>
<dbReference type="InterPro" id="IPR011059">
    <property type="entry name" value="Metal-dep_hydrolase_composite"/>
</dbReference>
<dbReference type="AlphaFoldDB" id="A0AAD5Y5B0"/>
<protein>
    <recommendedName>
        <fullName evidence="2">Amidohydrolase-related domain-containing protein</fullName>
    </recommendedName>
</protein>
<evidence type="ECO:0000256" key="1">
    <source>
        <dbReference type="SAM" id="Phobius"/>
    </source>
</evidence>
<sequence>MSYKPISRQQNFKFVWLAVPSLVLGLLFSTYFISKDGISQDVGIEKSVFLDGLAQCRARDYNPVAPKHRTKNPRYKLGGELPTPPVLIKNATLWNGDGHLSRNVDILFQDGIILKVGNSLVDNFNGEVIEAHGHYVTPDSWPAFAGASDTNEMSESSTRPYLRSLDGFSPYDTAIRIINSGGVTTSLVLPGSGTAMGGEAFAFKHRLFPSNRSEDMLLNAGMEEQDGPKWRWMKMACGENPINNGRRKNQLPESRLGLGYLFRKRFDDAYQSLVAQDQWCYEAETLYKAHSKKAHTKIKSRFPEPIDDETMIALLRGKVRLNAHCYESYDLEAMIRLSHEYNFKITAFHHALEAWRVAPLLAKEGIATAIFADHWGYKKEAYDSSVKAAQILSNAGVQVVFKSDHPVLNAQNLIYEAAKAHHYGFDADLALKAVTSGPAERMGQDWRIGYVLPGYDADIVIWDKYPLAIGAHPLRVFTDGYTTFKHVDYDKSIVQDYDSSSIKESSHVKVDKPNAQASAVTYHNIAGLVHGPSATWEKNSVVVVENGVVTCIGSKCSAKGEQIDLKNGWVIPGLVAASVRLGIEEISSEPGTSAGKISTDDLLPSADGIFVGRKFSKALDAAFKAGVTSAISIFKSSTMIKEISDSTFIKRLVADHFQVDVSAPSNSISSSLAGQITTIGQNIGKSKTGVVAVDVDGAAQIYALLHNLPINVIIGGAEAHVLAEELAKKNVSVVLSPTRCTPSSWYKQECLVTGSSPTGYSLLHDAGVNVAISGPEDNFIRGLIWEAGWIVADLPNYHDLSDFEKAKHAASLLTWNVAKAFKLEGLVGTIAVGSPARFVVYDGIPGTLEAKVTLVVDQDLVENETDQY</sequence>
<dbReference type="SUPFAM" id="SSF51338">
    <property type="entry name" value="Composite domain of metallo-dependent hydrolases"/>
    <property type="match status" value="2"/>
</dbReference>
<evidence type="ECO:0000313" key="3">
    <source>
        <dbReference type="EMBL" id="KAJ3256553.1"/>
    </source>
</evidence>
<feature type="domain" description="Amidohydrolase-related" evidence="2">
    <location>
        <begin position="387"/>
        <end position="485"/>
    </location>
</feature>
<dbReference type="Gene3D" id="3.20.20.140">
    <property type="entry name" value="Metal-dependent hydrolases"/>
    <property type="match status" value="2"/>
</dbReference>
<keyword evidence="1" id="KW-0812">Transmembrane</keyword>
<name>A0AAD5Y5B0_9FUNG</name>
<comment type="caution">
    <text evidence="3">The sequence shown here is derived from an EMBL/GenBank/DDBJ whole genome shotgun (WGS) entry which is preliminary data.</text>
</comment>
<reference evidence="3" key="1">
    <citation type="submission" date="2020-05" db="EMBL/GenBank/DDBJ databases">
        <title>Phylogenomic resolution of chytrid fungi.</title>
        <authorList>
            <person name="Stajich J.E."/>
            <person name="Amses K."/>
            <person name="Simmons R."/>
            <person name="Seto K."/>
            <person name="Myers J."/>
            <person name="Bonds A."/>
            <person name="Quandt C.A."/>
            <person name="Barry K."/>
            <person name="Liu P."/>
            <person name="Grigoriev I."/>
            <person name="Longcore J.E."/>
            <person name="James T.Y."/>
        </authorList>
    </citation>
    <scope>NUCLEOTIDE SEQUENCE</scope>
    <source>
        <strain evidence="3">PLAUS21</strain>
    </source>
</reference>
<dbReference type="SUPFAM" id="SSF51556">
    <property type="entry name" value="Metallo-dependent hydrolases"/>
    <property type="match status" value="1"/>
</dbReference>
<keyword evidence="1" id="KW-1133">Transmembrane helix</keyword>
<dbReference type="InterPro" id="IPR050138">
    <property type="entry name" value="DHOase/Allantoinase_Hydrolase"/>
</dbReference>